<feature type="region of interest" description="Disordered" evidence="1">
    <location>
        <begin position="268"/>
        <end position="307"/>
    </location>
</feature>
<keyword evidence="2" id="KW-0812">Transmembrane</keyword>
<keyword evidence="4" id="KW-1185">Reference proteome</keyword>
<evidence type="ECO:0000256" key="2">
    <source>
        <dbReference type="SAM" id="Phobius"/>
    </source>
</evidence>
<proteinExistence type="predicted"/>
<dbReference type="EMBL" id="JBBPFD010000690">
    <property type="protein sequence ID" value="KAK7877450.1"/>
    <property type="molecule type" value="Genomic_DNA"/>
</dbReference>
<protein>
    <submittedName>
        <fullName evidence="3">Uncharacterized protein</fullName>
    </submittedName>
</protein>
<comment type="caution">
    <text evidence="3">The sequence shown here is derived from an EMBL/GenBank/DDBJ whole genome shotgun (WGS) entry which is preliminary data.</text>
</comment>
<feature type="transmembrane region" description="Helical" evidence="2">
    <location>
        <begin position="445"/>
        <end position="465"/>
    </location>
</feature>
<feature type="transmembrane region" description="Helical" evidence="2">
    <location>
        <begin position="573"/>
        <end position="593"/>
    </location>
</feature>
<organism evidence="3 4">
    <name type="scientific">Mugilogobius chulae</name>
    <name type="common">yellowstripe goby</name>
    <dbReference type="NCBI Taxonomy" id="88201"/>
    <lineage>
        <taxon>Eukaryota</taxon>
        <taxon>Metazoa</taxon>
        <taxon>Chordata</taxon>
        <taxon>Craniata</taxon>
        <taxon>Vertebrata</taxon>
        <taxon>Euteleostomi</taxon>
        <taxon>Actinopterygii</taxon>
        <taxon>Neopterygii</taxon>
        <taxon>Teleostei</taxon>
        <taxon>Neoteleostei</taxon>
        <taxon>Acanthomorphata</taxon>
        <taxon>Gobiaria</taxon>
        <taxon>Gobiiformes</taxon>
        <taxon>Gobioidei</taxon>
        <taxon>Gobiidae</taxon>
        <taxon>Gobionellinae</taxon>
        <taxon>Mugilogobius</taxon>
    </lineage>
</organism>
<sequence>MVHVNSCMDLCALRFFDIRAHLYIFQSFCPNSPVSSGTRPGLPNRASPSCLFRKSTVCRASPKPEVYRTVDGKIVVDNELLNFLTVKAKTLSQDEIVLLAANTFTSDWIESSKKILFEVCSTTQRNISHVGAHKDINNIKSYLKVINECGENIPRFVSHYLDEMPPVSFSSLDVCGLLRKMELLQADIGAMKSALEIQTDMCANLRAITADVNDRVFGLATRWTGREQRGQERDAVTTQDPEAAGGAAGCLGVCEEEGAPLQRAEGANKEEILHPPGSPKWSTVLKNGRRQPGAKSGARPVPPVARRPAKQLAIVGTGVSSHIKTVTTKMKRAVRPSGSRPDSTLSKLRDMEGTYRLKSHLVYASLPQDCCLRCAAAQTCEGGALCAKMFEGAFYNCMDTDFHDVRHPNITDNSSCLAQNFIWKERTFNFDNLLQYLEDLMEICFYILTGLFVVQLLFKTLALGVRNLVMDRLRPFLFPFVNLTLGEMFEGAFYNCMDTDFHDVRHPNITDNSSCLAQNFIWKERTFNFDNLLQNLVGHMVPKSHQERQLQQQNQRERSRVPQGGDGPSEERFFIFFMTTCVLLLNMFIGTLVDTWF</sequence>
<dbReference type="AlphaFoldDB" id="A0AAW0MET5"/>
<keyword evidence="2" id="KW-1133">Transmembrane helix</keyword>
<accession>A0AAW0MET5</accession>
<dbReference type="Proteomes" id="UP001460270">
    <property type="component" value="Unassembled WGS sequence"/>
</dbReference>
<gene>
    <name evidence="3" type="ORF">WMY93_031790</name>
</gene>
<evidence type="ECO:0000313" key="3">
    <source>
        <dbReference type="EMBL" id="KAK7877450.1"/>
    </source>
</evidence>
<keyword evidence="2" id="KW-0472">Membrane</keyword>
<reference evidence="4" key="1">
    <citation type="submission" date="2024-04" db="EMBL/GenBank/DDBJ databases">
        <title>Salinicola lusitanus LLJ914,a marine bacterium isolated from the Okinawa Trough.</title>
        <authorList>
            <person name="Li J."/>
        </authorList>
    </citation>
    <scope>NUCLEOTIDE SEQUENCE [LARGE SCALE GENOMIC DNA]</scope>
</reference>
<name>A0AAW0MET5_9GOBI</name>
<evidence type="ECO:0000256" key="1">
    <source>
        <dbReference type="SAM" id="MobiDB-lite"/>
    </source>
</evidence>
<evidence type="ECO:0000313" key="4">
    <source>
        <dbReference type="Proteomes" id="UP001460270"/>
    </source>
</evidence>
<feature type="region of interest" description="Disordered" evidence="1">
    <location>
        <begin position="547"/>
        <end position="566"/>
    </location>
</feature>